<keyword evidence="8" id="KW-0804">Transcription</keyword>
<dbReference type="Pfam" id="PF14051">
    <property type="entry name" value="DPF1-3_N"/>
    <property type="match status" value="1"/>
</dbReference>
<keyword evidence="6" id="KW-0862">Zinc</keyword>
<feature type="region of interest" description="Disordered" evidence="11">
    <location>
        <begin position="290"/>
        <end position="320"/>
    </location>
</feature>
<evidence type="ECO:0000256" key="1">
    <source>
        <dbReference type="ARBA" id="ARBA00004123"/>
    </source>
</evidence>
<accession>A0A8C4Q7Z1</accession>
<evidence type="ECO:0000256" key="6">
    <source>
        <dbReference type="ARBA" id="ARBA00022833"/>
    </source>
</evidence>
<keyword evidence="15" id="KW-1185">Reference proteome</keyword>
<dbReference type="PROSITE" id="PS50157">
    <property type="entry name" value="ZINC_FINGER_C2H2_2"/>
    <property type="match status" value="1"/>
</dbReference>
<feature type="region of interest" description="Disordered" evidence="11">
    <location>
        <begin position="175"/>
        <end position="202"/>
    </location>
</feature>
<keyword evidence="3" id="KW-0479">Metal-binding</keyword>
<feature type="domain" description="PHD-type" evidence="12">
    <location>
        <begin position="339"/>
        <end position="399"/>
    </location>
</feature>
<dbReference type="PROSITE" id="PS50016">
    <property type="entry name" value="ZF_PHD_2"/>
    <property type="match status" value="2"/>
</dbReference>
<feature type="compositionally biased region" description="Basic and acidic residues" evidence="11">
    <location>
        <begin position="192"/>
        <end position="201"/>
    </location>
</feature>
<sequence length="456" mass="51352">MKSESPLTVCSATSDQLFSHGRVSWTPIHAQLMGGCRDFSSLPCPTACLLLKTRANDNVFESQLQTVILVFHISSEVSMLGEQGYREAIEHCRNYNSRLCAERSVRLPFLDSQTGVAQNNCFIWMDKRHRRPGLAPGQLYSYPARCWRKKRRLPATDDPRLGPPELKPVETMKKEGLVGGEGPSLEALLRGETSEKPKDEETISDYQKVLEVEDFIIEEVEKEETEEETPRRKYKGKNKTRNGGSSKKKNIDSSAIEDRDKPYFCDICGKRYKNRPGLSYHYAHTHLTEEEGMDDDADSEPRTPVPPRGPGRERRAGSQRVAALRKPVESSTPVALLPNTYCDFCLGGPHLGRKAGLNEELISCSDCGRSGHPTCLQFTDNMRAAVRTYRWQCIECKSCSLCGTSENDLLFCDDCDRGYHMYCLSPPMDEPPEGSWSCHLCMEQLKERASAYATKA</sequence>
<organism evidence="14 15">
    <name type="scientific">Eptatretus burgeri</name>
    <name type="common">Inshore hagfish</name>
    <dbReference type="NCBI Taxonomy" id="7764"/>
    <lineage>
        <taxon>Eukaryota</taxon>
        <taxon>Metazoa</taxon>
        <taxon>Chordata</taxon>
        <taxon>Craniata</taxon>
        <taxon>Vertebrata</taxon>
        <taxon>Cyclostomata</taxon>
        <taxon>Myxini</taxon>
        <taxon>Myxiniformes</taxon>
        <taxon>Myxinidae</taxon>
        <taxon>Eptatretinae</taxon>
        <taxon>Eptatretus</taxon>
    </lineage>
</organism>
<evidence type="ECO:0000256" key="3">
    <source>
        <dbReference type="ARBA" id="ARBA00022723"/>
    </source>
</evidence>
<dbReference type="InterPro" id="IPR019787">
    <property type="entry name" value="Znf_PHD-finger"/>
</dbReference>
<evidence type="ECO:0000256" key="10">
    <source>
        <dbReference type="PROSITE-ProRule" id="PRU00042"/>
    </source>
</evidence>
<feature type="domain" description="C2H2-type" evidence="13">
    <location>
        <begin position="263"/>
        <end position="291"/>
    </location>
</feature>
<dbReference type="SMART" id="SM00355">
    <property type="entry name" value="ZnF_C2H2"/>
    <property type="match status" value="1"/>
</dbReference>
<evidence type="ECO:0000256" key="7">
    <source>
        <dbReference type="ARBA" id="ARBA00023015"/>
    </source>
</evidence>
<evidence type="ECO:0000259" key="13">
    <source>
        <dbReference type="PROSITE" id="PS50157"/>
    </source>
</evidence>
<dbReference type="GO" id="GO:0007399">
    <property type="term" value="P:nervous system development"/>
    <property type="evidence" value="ECO:0007669"/>
    <property type="project" value="TreeGrafter"/>
</dbReference>
<evidence type="ECO:0000256" key="5">
    <source>
        <dbReference type="ARBA" id="ARBA00022771"/>
    </source>
</evidence>
<dbReference type="Proteomes" id="UP000694388">
    <property type="component" value="Unplaced"/>
</dbReference>
<keyword evidence="9" id="KW-0539">Nucleus</keyword>
<dbReference type="InterPro" id="IPR013087">
    <property type="entry name" value="Znf_C2H2_type"/>
</dbReference>
<dbReference type="Ensembl" id="ENSEBUT00000011973.1">
    <property type="protein sequence ID" value="ENSEBUP00000011403.1"/>
    <property type="gene ID" value="ENSEBUG00000007304.1"/>
</dbReference>
<dbReference type="PANTHER" id="PTHR45888:SF5">
    <property type="entry name" value="D4, ISOFORM A"/>
    <property type="match status" value="1"/>
</dbReference>
<comment type="similarity">
    <text evidence="2">Belongs to the requiem/DPF family.</text>
</comment>
<reference evidence="14" key="1">
    <citation type="submission" date="2025-08" db="UniProtKB">
        <authorList>
            <consortium name="Ensembl"/>
        </authorList>
    </citation>
    <scope>IDENTIFICATION</scope>
</reference>
<evidence type="ECO:0000256" key="2">
    <source>
        <dbReference type="ARBA" id="ARBA00010539"/>
    </source>
</evidence>
<dbReference type="PANTHER" id="PTHR45888">
    <property type="entry name" value="HL01030P-RELATED"/>
    <property type="match status" value="1"/>
</dbReference>
<evidence type="ECO:0000256" key="4">
    <source>
        <dbReference type="ARBA" id="ARBA00022737"/>
    </source>
</evidence>
<protein>
    <submittedName>
        <fullName evidence="14">D4, zinc and double PHD fingers family 1</fullName>
    </submittedName>
</protein>
<dbReference type="GeneTree" id="ENSGT00940000160692"/>
<dbReference type="InterPro" id="IPR001965">
    <property type="entry name" value="Znf_PHD"/>
</dbReference>
<dbReference type="CDD" id="cd15530">
    <property type="entry name" value="PHD2_d4"/>
    <property type="match status" value="1"/>
</dbReference>
<evidence type="ECO:0000256" key="9">
    <source>
        <dbReference type="ARBA" id="ARBA00023242"/>
    </source>
</evidence>
<dbReference type="PROSITE" id="PS00028">
    <property type="entry name" value="ZINC_FINGER_C2H2_1"/>
    <property type="match status" value="1"/>
</dbReference>
<dbReference type="Gene3D" id="3.30.160.60">
    <property type="entry name" value="Classic Zinc Finger"/>
    <property type="match status" value="1"/>
</dbReference>
<evidence type="ECO:0000313" key="15">
    <source>
        <dbReference type="Proteomes" id="UP000694388"/>
    </source>
</evidence>
<dbReference type="SUPFAM" id="SSF57903">
    <property type="entry name" value="FYVE/PHD zinc finger"/>
    <property type="match status" value="2"/>
</dbReference>
<dbReference type="FunFam" id="3.30.40.10:FF:000005">
    <property type="entry name" value="zinc finger protein isoform X1"/>
    <property type="match status" value="1"/>
</dbReference>
<evidence type="ECO:0000259" key="12">
    <source>
        <dbReference type="PROSITE" id="PS50016"/>
    </source>
</evidence>
<keyword evidence="4" id="KW-0677">Repeat</keyword>
<reference evidence="14" key="2">
    <citation type="submission" date="2025-09" db="UniProtKB">
        <authorList>
            <consortium name="Ensembl"/>
        </authorList>
    </citation>
    <scope>IDENTIFICATION</scope>
</reference>
<dbReference type="InterPro" id="IPR036236">
    <property type="entry name" value="Znf_C2H2_sf"/>
</dbReference>
<dbReference type="InterPro" id="IPR013083">
    <property type="entry name" value="Znf_RING/FYVE/PHD"/>
</dbReference>
<dbReference type="InterPro" id="IPR011011">
    <property type="entry name" value="Znf_FYVE_PHD"/>
</dbReference>
<evidence type="ECO:0000313" key="14">
    <source>
        <dbReference type="Ensembl" id="ENSEBUP00000011403.1"/>
    </source>
</evidence>
<dbReference type="Gene3D" id="3.30.40.10">
    <property type="entry name" value="Zinc/RING finger domain, C3HC4 (zinc finger)"/>
    <property type="match status" value="1"/>
</dbReference>
<dbReference type="GO" id="GO:0008270">
    <property type="term" value="F:zinc ion binding"/>
    <property type="evidence" value="ECO:0007669"/>
    <property type="project" value="UniProtKB-KW"/>
</dbReference>
<dbReference type="AlphaFoldDB" id="A0A8C4Q7Z1"/>
<keyword evidence="5 10" id="KW-0863">Zinc-finger</keyword>
<feature type="region of interest" description="Disordered" evidence="11">
    <location>
        <begin position="221"/>
        <end position="254"/>
    </location>
</feature>
<evidence type="ECO:0000256" key="11">
    <source>
        <dbReference type="SAM" id="MobiDB-lite"/>
    </source>
</evidence>
<comment type="subcellular location">
    <subcellularLocation>
        <location evidence="1">Nucleus</location>
    </subcellularLocation>
</comment>
<feature type="domain" description="PHD-type" evidence="12">
    <location>
        <begin position="396"/>
        <end position="444"/>
    </location>
</feature>
<dbReference type="SMART" id="SM00249">
    <property type="entry name" value="PHD"/>
    <property type="match status" value="2"/>
</dbReference>
<name>A0A8C4Q7Z1_EPTBU</name>
<keyword evidence="7" id="KW-0805">Transcription regulation</keyword>
<dbReference type="InterPro" id="IPR025750">
    <property type="entry name" value="DPF1-3_N"/>
</dbReference>
<evidence type="ECO:0000256" key="8">
    <source>
        <dbReference type="ARBA" id="ARBA00023163"/>
    </source>
</evidence>
<proteinExistence type="inferred from homology"/>
<dbReference type="SUPFAM" id="SSF57667">
    <property type="entry name" value="beta-beta-alpha zinc fingers"/>
    <property type="match status" value="1"/>
</dbReference>
<dbReference type="Pfam" id="PF00628">
    <property type="entry name" value="PHD"/>
    <property type="match status" value="2"/>
</dbReference>
<dbReference type="GO" id="GO:0071565">
    <property type="term" value="C:nBAF complex"/>
    <property type="evidence" value="ECO:0007669"/>
    <property type="project" value="TreeGrafter"/>
</dbReference>